<comment type="similarity">
    <text evidence="13">Belongs to the LpxK family.</text>
</comment>
<dbReference type="Pfam" id="PF02606">
    <property type="entry name" value="LpxK"/>
    <property type="match status" value="1"/>
</dbReference>
<keyword evidence="6 13" id="KW-0441">Lipid A biosynthesis</keyword>
<keyword evidence="9 13" id="KW-0418">Kinase</keyword>
<reference evidence="14 15" key="1">
    <citation type="journal article" date="2018" name="Nat. Biotechnol.">
        <title>A standardized bacterial taxonomy based on genome phylogeny substantially revises the tree of life.</title>
        <authorList>
            <person name="Parks D.H."/>
            <person name="Chuvochina M."/>
            <person name="Waite D.W."/>
            <person name="Rinke C."/>
            <person name="Skarshewski A."/>
            <person name="Chaumeil P.A."/>
            <person name="Hugenholtz P."/>
        </authorList>
    </citation>
    <scope>NUCLEOTIDE SEQUENCE [LARGE SCALE GENOMIC DNA]</scope>
    <source>
        <strain evidence="14">UBA9158</strain>
    </source>
</reference>
<dbReference type="SUPFAM" id="SSF52540">
    <property type="entry name" value="P-loop containing nucleoside triphosphate hydrolases"/>
    <property type="match status" value="1"/>
</dbReference>
<dbReference type="EMBL" id="DMND01000007">
    <property type="protein sequence ID" value="HAN26187.1"/>
    <property type="molecule type" value="Genomic_DNA"/>
</dbReference>
<keyword evidence="10 13" id="KW-0067">ATP-binding</keyword>
<sequence length="338" mass="35941">MRNSIIRSSVTSSPVEAALLRAWYEGTRWAWLLRPLELAYRGAMALRRLAYRWGLRRVYRAPVPVVIVGNITVGGTGKTPVVIALVEALQARGLRPGVVSRGYGAGPTAAFPHRVNAASTASDCGDEPLLIFQRTGAPCVVAPDRPAAVRALLAEQSVDVVLCDDGLQHYALARDLEIALLDAGRGIGNGFCLPAGPLREPKSRLGSVDALLWRGGEDANTSVFYSVDGVFAVGAATQGCAPVSGAEVHAVAGIGQPQQFFNTLRGMGYQVVEHAFPDHHSYSAADLSALGAAPVIMTEKDAVKCRAFAAANHWYLKISARLPDTVIERIVALATQSH</sequence>
<keyword evidence="7 13" id="KW-0808">Transferase</keyword>
<dbReference type="UniPathway" id="UPA00359">
    <property type="reaction ID" value="UER00482"/>
</dbReference>
<evidence type="ECO:0000313" key="15">
    <source>
        <dbReference type="Proteomes" id="UP000259273"/>
    </source>
</evidence>
<dbReference type="PANTHER" id="PTHR42724:SF1">
    <property type="entry name" value="TETRAACYLDISACCHARIDE 4'-KINASE, MITOCHONDRIAL-RELATED"/>
    <property type="match status" value="1"/>
</dbReference>
<evidence type="ECO:0000256" key="10">
    <source>
        <dbReference type="ARBA" id="ARBA00022840"/>
    </source>
</evidence>
<evidence type="ECO:0000256" key="3">
    <source>
        <dbReference type="ARBA" id="ARBA00012071"/>
    </source>
</evidence>
<accession>A0A3C1KHL6</accession>
<dbReference type="EC" id="2.7.1.130" evidence="3 13"/>
<evidence type="ECO:0000256" key="8">
    <source>
        <dbReference type="ARBA" id="ARBA00022741"/>
    </source>
</evidence>
<keyword evidence="8 13" id="KW-0547">Nucleotide-binding</keyword>
<dbReference type="STRING" id="1121937.GCA_000423125_01535"/>
<dbReference type="HAMAP" id="MF_00409">
    <property type="entry name" value="LpxK"/>
    <property type="match status" value="1"/>
</dbReference>
<comment type="function">
    <text evidence="1 13">Transfers the gamma-phosphate of ATP to the 4'-position of a tetraacyldisaccharide 1-phosphate intermediate (termed DS-1-P) to form tetraacyldisaccharide 1,4'-bis-phosphate (lipid IVA).</text>
</comment>
<evidence type="ECO:0000256" key="7">
    <source>
        <dbReference type="ARBA" id="ARBA00022679"/>
    </source>
</evidence>
<dbReference type="AlphaFoldDB" id="A0A3C1KHL6"/>
<evidence type="ECO:0000256" key="11">
    <source>
        <dbReference type="ARBA" id="ARBA00023098"/>
    </source>
</evidence>
<dbReference type="GO" id="GO:0009245">
    <property type="term" value="P:lipid A biosynthetic process"/>
    <property type="evidence" value="ECO:0007669"/>
    <property type="project" value="UniProtKB-UniRule"/>
</dbReference>
<evidence type="ECO:0000256" key="6">
    <source>
        <dbReference type="ARBA" id="ARBA00022556"/>
    </source>
</evidence>
<evidence type="ECO:0000256" key="1">
    <source>
        <dbReference type="ARBA" id="ARBA00002274"/>
    </source>
</evidence>
<dbReference type="NCBIfam" id="TIGR00682">
    <property type="entry name" value="lpxK"/>
    <property type="match status" value="1"/>
</dbReference>
<dbReference type="GO" id="GO:0005886">
    <property type="term" value="C:plasma membrane"/>
    <property type="evidence" value="ECO:0007669"/>
    <property type="project" value="TreeGrafter"/>
</dbReference>
<evidence type="ECO:0000256" key="9">
    <source>
        <dbReference type="ARBA" id="ARBA00022777"/>
    </source>
</evidence>
<comment type="pathway">
    <text evidence="2 13">Glycolipid biosynthesis; lipid IV(A) biosynthesis; lipid IV(A) from (3R)-3-hydroxytetradecanoyl-[acyl-carrier-protein] and UDP-N-acetyl-alpha-D-glucosamine: step 6/6.</text>
</comment>
<evidence type="ECO:0000256" key="12">
    <source>
        <dbReference type="ARBA" id="ARBA00029757"/>
    </source>
</evidence>
<keyword evidence="11 13" id="KW-0443">Lipid metabolism</keyword>
<evidence type="ECO:0000256" key="5">
    <source>
        <dbReference type="ARBA" id="ARBA00022516"/>
    </source>
</evidence>
<protein>
    <recommendedName>
        <fullName evidence="4 13">Tetraacyldisaccharide 4'-kinase</fullName>
        <ecNumber evidence="3 13">2.7.1.130</ecNumber>
    </recommendedName>
    <alternativeName>
        <fullName evidence="12 13">Lipid A 4'-kinase</fullName>
    </alternativeName>
</protein>
<dbReference type="Proteomes" id="UP000259273">
    <property type="component" value="Unassembled WGS sequence"/>
</dbReference>
<feature type="binding site" evidence="13">
    <location>
        <begin position="72"/>
        <end position="79"/>
    </location>
    <ligand>
        <name>ATP</name>
        <dbReference type="ChEBI" id="CHEBI:30616"/>
    </ligand>
</feature>
<gene>
    <name evidence="13" type="primary">lpxK</name>
    <name evidence="14" type="ORF">DCP75_00340</name>
</gene>
<dbReference type="PANTHER" id="PTHR42724">
    <property type="entry name" value="TETRAACYLDISACCHARIDE 4'-KINASE"/>
    <property type="match status" value="1"/>
</dbReference>
<evidence type="ECO:0000256" key="13">
    <source>
        <dbReference type="HAMAP-Rule" id="MF_00409"/>
    </source>
</evidence>
<keyword evidence="5 13" id="KW-0444">Lipid biosynthesis</keyword>
<evidence type="ECO:0000256" key="2">
    <source>
        <dbReference type="ARBA" id="ARBA00004870"/>
    </source>
</evidence>
<organism evidence="14 15">
    <name type="scientific">Haliea salexigens</name>
    <dbReference type="NCBI Taxonomy" id="287487"/>
    <lineage>
        <taxon>Bacteria</taxon>
        <taxon>Pseudomonadati</taxon>
        <taxon>Pseudomonadota</taxon>
        <taxon>Gammaproteobacteria</taxon>
        <taxon>Cellvibrionales</taxon>
        <taxon>Halieaceae</taxon>
        <taxon>Haliea</taxon>
    </lineage>
</organism>
<comment type="caution">
    <text evidence="14">The sequence shown here is derived from an EMBL/GenBank/DDBJ whole genome shotgun (WGS) entry which is preliminary data.</text>
</comment>
<dbReference type="GO" id="GO:0009029">
    <property type="term" value="F:lipid-A 4'-kinase activity"/>
    <property type="evidence" value="ECO:0007669"/>
    <property type="project" value="UniProtKB-UniRule"/>
</dbReference>
<dbReference type="GO" id="GO:0005524">
    <property type="term" value="F:ATP binding"/>
    <property type="evidence" value="ECO:0007669"/>
    <property type="project" value="UniProtKB-UniRule"/>
</dbReference>
<dbReference type="GO" id="GO:0009244">
    <property type="term" value="P:lipopolysaccharide core region biosynthetic process"/>
    <property type="evidence" value="ECO:0007669"/>
    <property type="project" value="TreeGrafter"/>
</dbReference>
<dbReference type="InterPro" id="IPR027417">
    <property type="entry name" value="P-loop_NTPase"/>
</dbReference>
<dbReference type="InterPro" id="IPR003758">
    <property type="entry name" value="LpxK"/>
</dbReference>
<evidence type="ECO:0000313" key="14">
    <source>
        <dbReference type="EMBL" id="HAN26187.1"/>
    </source>
</evidence>
<name>A0A3C1KHL6_9GAMM</name>
<comment type="catalytic activity">
    <reaction evidence="13">
        <text>a lipid A disaccharide + ATP = a lipid IVA + ADP + H(+)</text>
        <dbReference type="Rhea" id="RHEA:67840"/>
        <dbReference type="ChEBI" id="CHEBI:15378"/>
        <dbReference type="ChEBI" id="CHEBI:30616"/>
        <dbReference type="ChEBI" id="CHEBI:176343"/>
        <dbReference type="ChEBI" id="CHEBI:176425"/>
        <dbReference type="ChEBI" id="CHEBI:456216"/>
        <dbReference type="EC" id="2.7.1.130"/>
    </reaction>
</comment>
<evidence type="ECO:0000256" key="4">
    <source>
        <dbReference type="ARBA" id="ARBA00016436"/>
    </source>
</evidence>
<proteinExistence type="inferred from homology"/>